<dbReference type="PANTHER" id="PTHR33692">
    <property type="entry name" value="RIBOSOME MATURATION FACTOR RIMM"/>
    <property type="match status" value="1"/>
</dbReference>
<protein>
    <recommendedName>
        <fullName evidence="5">Ribosome maturation factor RimM</fullName>
    </recommendedName>
</protein>
<dbReference type="Pfam" id="PF01782">
    <property type="entry name" value="RimM"/>
    <property type="match status" value="1"/>
</dbReference>
<keyword evidence="1 5" id="KW-0963">Cytoplasm</keyword>
<evidence type="ECO:0000256" key="1">
    <source>
        <dbReference type="ARBA" id="ARBA00022490"/>
    </source>
</evidence>
<organism evidence="8 9">
    <name type="scientific">Nocardioides massiliensis</name>
    <dbReference type="NCBI Taxonomy" id="1325935"/>
    <lineage>
        <taxon>Bacteria</taxon>
        <taxon>Bacillati</taxon>
        <taxon>Actinomycetota</taxon>
        <taxon>Actinomycetes</taxon>
        <taxon>Propionibacteriales</taxon>
        <taxon>Nocardioidaceae</taxon>
        <taxon>Nocardioides</taxon>
    </lineage>
</organism>
<evidence type="ECO:0000259" key="7">
    <source>
        <dbReference type="Pfam" id="PF24986"/>
    </source>
</evidence>
<feature type="domain" description="RimM N-terminal" evidence="6">
    <location>
        <begin position="11"/>
        <end position="98"/>
    </location>
</feature>
<dbReference type="RefSeq" id="WP_068119760.1">
    <property type="nucleotide sequence ID" value="NZ_CCXJ01000209.1"/>
</dbReference>
<dbReference type="InterPro" id="IPR002676">
    <property type="entry name" value="RimM_N"/>
</dbReference>
<dbReference type="InterPro" id="IPR011961">
    <property type="entry name" value="RimM"/>
</dbReference>
<comment type="subcellular location">
    <subcellularLocation>
        <location evidence="5">Cytoplasm</location>
    </subcellularLocation>
</comment>
<evidence type="ECO:0000259" key="6">
    <source>
        <dbReference type="Pfam" id="PF01782"/>
    </source>
</evidence>
<dbReference type="Gene3D" id="2.40.30.60">
    <property type="entry name" value="RimM"/>
    <property type="match status" value="1"/>
</dbReference>
<dbReference type="InterPro" id="IPR036976">
    <property type="entry name" value="RimM_N_sf"/>
</dbReference>
<reference evidence="8 9" key="1">
    <citation type="submission" date="2023-07" db="EMBL/GenBank/DDBJ databases">
        <title>Sequencing the genomes of 1000 actinobacteria strains.</title>
        <authorList>
            <person name="Klenk H.-P."/>
        </authorList>
    </citation>
    <scope>NUCLEOTIDE SEQUENCE [LARGE SCALE GENOMIC DNA]</scope>
    <source>
        <strain evidence="8 9">GD13</strain>
    </source>
</reference>
<sequence length="188" mass="20144">MSRAAERPEVVVGRVGRAHGVRGEVAVDVRTDAPEERFATGARLDVTPPRGVQRPADCPAALEVERTRWHQSRLLVTFAGLGDRTRAELLRGMLLTVTLDPTDTPEDPEEFYDHQLEGLEVRTPDGEVAGTVAEVIHGAAQDLLAVRTDAGEVLVPFVQALVPTVDVAGGFLVVADRPGLLDPEAGES</sequence>
<dbReference type="SUPFAM" id="SSF50346">
    <property type="entry name" value="PRC-barrel domain"/>
    <property type="match status" value="1"/>
</dbReference>
<dbReference type="InterPro" id="IPR056792">
    <property type="entry name" value="PRC_RimM"/>
</dbReference>
<feature type="domain" description="Ribosome maturation factor RimM PRC barrel" evidence="7">
    <location>
        <begin position="114"/>
        <end position="180"/>
    </location>
</feature>
<evidence type="ECO:0000256" key="3">
    <source>
        <dbReference type="ARBA" id="ARBA00022552"/>
    </source>
</evidence>
<comment type="caution">
    <text evidence="8">The sequence shown here is derived from an EMBL/GenBank/DDBJ whole genome shotgun (WGS) entry which is preliminary data.</text>
</comment>
<dbReference type="HAMAP" id="MF_00014">
    <property type="entry name" value="Ribosome_mat_RimM"/>
    <property type="match status" value="1"/>
</dbReference>
<dbReference type="InterPro" id="IPR009000">
    <property type="entry name" value="Transl_B-barrel_sf"/>
</dbReference>
<evidence type="ECO:0000256" key="4">
    <source>
        <dbReference type="ARBA" id="ARBA00023186"/>
    </source>
</evidence>
<dbReference type="NCBIfam" id="TIGR02273">
    <property type="entry name" value="16S_RimM"/>
    <property type="match status" value="1"/>
</dbReference>
<dbReference type="Pfam" id="PF24986">
    <property type="entry name" value="PRC_RimM"/>
    <property type="match status" value="1"/>
</dbReference>
<dbReference type="Proteomes" id="UP001240447">
    <property type="component" value="Unassembled WGS sequence"/>
</dbReference>
<evidence type="ECO:0000256" key="5">
    <source>
        <dbReference type="HAMAP-Rule" id="MF_00014"/>
    </source>
</evidence>
<dbReference type="EMBL" id="JAUSQM010000001">
    <property type="protein sequence ID" value="MDP9822583.1"/>
    <property type="molecule type" value="Genomic_DNA"/>
</dbReference>
<comment type="function">
    <text evidence="5">An accessory protein needed during the final step in the assembly of 30S ribosomal subunit, possibly for assembly of the head region. Essential for efficient processing of 16S rRNA. May be needed both before and after RbfA during the maturation of 16S rRNA. It has affinity for free ribosomal 30S subunits but not for 70S ribosomes.</text>
</comment>
<evidence type="ECO:0000313" key="8">
    <source>
        <dbReference type="EMBL" id="MDP9822583.1"/>
    </source>
</evidence>
<keyword evidence="3 5" id="KW-0698">rRNA processing</keyword>
<comment type="subunit">
    <text evidence="5">Binds ribosomal protein uS19.</text>
</comment>
<keyword evidence="2 5" id="KW-0690">Ribosome biogenesis</keyword>
<dbReference type="SUPFAM" id="SSF50447">
    <property type="entry name" value="Translation proteins"/>
    <property type="match status" value="1"/>
</dbReference>
<proteinExistence type="inferred from homology"/>
<dbReference type="PANTHER" id="PTHR33692:SF1">
    <property type="entry name" value="RIBOSOME MATURATION FACTOR RIMM"/>
    <property type="match status" value="1"/>
</dbReference>
<comment type="similarity">
    <text evidence="5">Belongs to the RimM family.</text>
</comment>
<keyword evidence="4 5" id="KW-0143">Chaperone</keyword>
<gene>
    <name evidence="5" type="primary">rimM</name>
    <name evidence="8" type="ORF">J2S59_002392</name>
</gene>
<comment type="domain">
    <text evidence="5">The PRC barrel domain binds ribosomal protein uS19.</text>
</comment>
<evidence type="ECO:0000313" key="9">
    <source>
        <dbReference type="Proteomes" id="UP001240447"/>
    </source>
</evidence>
<dbReference type="InterPro" id="IPR011033">
    <property type="entry name" value="PRC_barrel-like_sf"/>
</dbReference>
<dbReference type="Gene3D" id="2.30.30.240">
    <property type="entry name" value="PRC-barrel domain"/>
    <property type="match status" value="1"/>
</dbReference>
<keyword evidence="9" id="KW-1185">Reference proteome</keyword>
<accession>A0ABT9NQC4</accession>
<evidence type="ECO:0000256" key="2">
    <source>
        <dbReference type="ARBA" id="ARBA00022517"/>
    </source>
</evidence>
<name>A0ABT9NQC4_9ACTN</name>